<dbReference type="AlphaFoldDB" id="A0A3D8T0W9"/>
<feature type="compositionally biased region" description="Polar residues" evidence="1">
    <location>
        <begin position="508"/>
        <end position="519"/>
    </location>
</feature>
<evidence type="ECO:0000313" key="3">
    <source>
        <dbReference type="Proteomes" id="UP000256328"/>
    </source>
</evidence>
<organism evidence="2 3">
    <name type="scientific">Coleophoma crateriformis</name>
    <dbReference type="NCBI Taxonomy" id="565419"/>
    <lineage>
        <taxon>Eukaryota</taxon>
        <taxon>Fungi</taxon>
        <taxon>Dikarya</taxon>
        <taxon>Ascomycota</taxon>
        <taxon>Pezizomycotina</taxon>
        <taxon>Leotiomycetes</taxon>
        <taxon>Helotiales</taxon>
        <taxon>Dermateaceae</taxon>
        <taxon>Coleophoma</taxon>
    </lineage>
</organism>
<reference evidence="2 3" key="1">
    <citation type="journal article" date="2018" name="IMA Fungus">
        <title>IMA Genome-F 9: Draft genome sequence of Annulohypoxylon stygium, Aspergillus mulundensis, Berkeleyomyces basicola (syn. Thielaviopsis basicola), Ceratocystis smalleyi, two Cercospora beticola strains, Coleophoma cylindrospora, Fusarium fracticaudum, Phialophora cf. hyalina, and Morchella septimelata.</title>
        <authorList>
            <person name="Wingfield B.D."/>
            <person name="Bills G.F."/>
            <person name="Dong Y."/>
            <person name="Huang W."/>
            <person name="Nel W.J."/>
            <person name="Swalarsk-Parry B.S."/>
            <person name="Vaghefi N."/>
            <person name="Wilken P.M."/>
            <person name="An Z."/>
            <person name="de Beer Z.W."/>
            <person name="De Vos L."/>
            <person name="Chen L."/>
            <person name="Duong T.A."/>
            <person name="Gao Y."/>
            <person name="Hammerbacher A."/>
            <person name="Kikkert J.R."/>
            <person name="Li Y."/>
            <person name="Li H."/>
            <person name="Li K."/>
            <person name="Li Q."/>
            <person name="Liu X."/>
            <person name="Ma X."/>
            <person name="Naidoo K."/>
            <person name="Pethybridge S.J."/>
            <person name="Sun J."/>
            <person name="Steenkamp E.T."/>
            <person name="van der Nest M.A."/>
            <person name="van Wyk S."/>
            <person name="Wingfield M.J."/>
            <person name="Xiong C."/>
            <person name="Yue Q."/>
            <person name="Zhang X."/>
        </authorList>
    </citation>
    <scope>NUCLEOTIDE SEQUENCE [LARGE SCALE GENOMIC DNA]</scope>
    <source>
        <strain evidence="2 3">BP5796</strain>
    </source>
</reference>
<proteinExistence type="predicted"/>
<keyword evidence="3" id="KW-1185">Reference proteome</keyword>
<evidence type="ECO:0000256" key="1">
    <source>
        <dbReference type="SAM" id="MobiDB-lite"/>
    </source>
</evidence>
<gene>
    <name evidence="2" type="ORF">BP5796_01564</name>
</gene>
<name>A0A3D8T0W9_9HELO</name>
<feature type="compositionally biased region" description="Polar residues" evidence="1">
    <location>
        <begin position="489"/>
        <end position="500"/>
    </location>
</feature>
<accession>A0A3D8T0W9</accession>
<feature type="region of interest" description="Disordered" evidence="1">
    <location>
        <begin position="487"/>
        <end position="523"/>
    </location>
</feature>
<protein>
    <submittedName>
        <fullName evidence="2">Uncharacterized protein</fullName>
    </submittedName>
</protein>
<dbReference type="EMBL" id="PDLN01000002">
    <property type="protein sequence ID" value="RDW92170.1"/>
    <property type="molecule type" value="Genomic_DNA"/>
</dbReference>
<dbReference type="OrthoDB" id="3595619at2759"/>
<feature type="region of interest" description="Disordered" evidence="1">
    <location>
        <begin position="366"/>
        <end position="398"/>
    </location>
</feature>
<sequence length="578" mass="65269">MKTLRGYVDDAYSRWLPSAVNCCVRDQSPIRGFKNPMTVIHASQPQLVPPPVFGIQERPTSRGRELVDRSRNFASRASSRGSFSVRRKLNAYNGPRKERPRRTRVEDIGAPSDFRRVEDAMPRMADHFRPLELSIYMSENQLSPILPHFGTIDDRSLPHYHSAELSYPPAALTHARSESSLSFSIPRKPVRSSSGTSSDLSSAIHRQALVNVPDRFINKEKDLPRLPPAARLRAFTEPPVYERVKSALHEKYELEQRLRDIEVVIEERQSLYMSSRPTSRMTSSTRPVSSIYGDSTGTFPPFASHDIVIDLIEPLPPVPPFHQSFAERVADPPLTQRPDTAPTKTVHIPNRAKSFTEASAAFNRPLHPFTPLATTPKRLDRTIPPPRFALPPKDMEKVIPPPTRVFPPPHQLDNTIPPPPLPLVLQSNRPPLRKKKSFSRVSNWLFPDPDNEHTRNISLDSVTNTPKPVTSRDGFYQCVDMNNNRRRMSTTSASTVSTLESEVDEPTVPTTVWTPQSSPGKEKKMDLIVSEVETRRDPSFDSPRQDRSVELTRVRTFGEQDGHNWRGVHGRGSVGVAF</sequence>
<dbReference type="Proteomes" id="UP000256328">
    <property type="component" value="Unassembled WGS sequence"/>
</dbReference>
<comment type="caution">
    <text evidence="2">The sequence shown here is derived from an EMBL/GenBank/DDBJ whole genome shotgun (WGS) entry which is preliminary data.</text>
</comment>
<evidence type="ECO:0000313" key="2">
    <source>
        <dbReference type="EMBL" id="RDW92170.1"/>
    </source>
</evidence>